<evidence type="ECO:0000256" key="1">
    <source>
        <dbReference type="ARBA" id="ARBA00004123"/>
    </source>
</evidence>
<evidence type="ECO:0000256" key="6">
    <source>
        <dbReference type="ARBA" id="ARBA00023187"/>
    </source>
</evidence>
<evidence type="ECO:0000256" key="2">
    <source>
        <dbReference type="ARBA" id="ARBA00008137"/>
    </source>
</evidence>
<dbReference type="GO" id="GO:0005682">
    <property type="term" value="C:U5 snRNP"/>
    <property type="evidence" value="ECO:0007669"/>
    <property type="project" value="TreeGrafter"/>
</dbReference>
<dbReference type="PANTHER" id="PTHR13007">
    <property type="entry name" value="PRE-MRNA SPLICING FACTOR-RELATED"/>
    <property type="match status" value="1"/>
</dbReference>
<dbReference type="Proteomes" id="UP000001460">
    <property type="component" value="Unassembled WGS sequence"/>
</dbReference>
<keyword evidence="11" id="KW-1185">Reference proteome</keyword>
<protein>
    <recommendedName>
        <fullName evidence="3">Pre-mRNA-splicing factor 18</fullName>
    </recommendedName>
</protein>
<dbReference type="RefSeq" id="XP_002140556.1">
    <property type="nucleotide sequence ID" value="XM_002140520.1"/>
</dbReference>
<dbReference type="GO" id="GO:0046540">
    <property type="term" value="C:U4/U6 x U5 tri-snRNP complex"/>
    <property type="evidence" value="ECO:0007669"/>
    <property type="project" value="TreeGrafter"/>
</dbReference>
<keyword evidence="4" id="KW-0507">mRNA processing</keyword>
<dbReference type="InterPro" id="IPR004098">
    <property type="entry name" value="Prp18"/>
</dbReference>
<organism evidence="10 11">
    <name type="scientific">Cryptosporidium muris (strain RN66)</name>
    <dbReference type="NCBI Taxonomy" id="441375"/>
    <lineage>
        <taxon>Eukaryota</taxon>
        <taxon>Sar</taxon>
        <taxon>Alveolata</taxon>
        <taxon>Apicomplexa</taxon>
        <taxon>Conoidasida</taxon>
        <taxon>Coccidia</taxon>
        <taxon>Eucoccidiorida</taxon>
        <taxon>Eimeriorina</taxon>
        <taxon>Cryptosporidiidae</taxon>
        <taxon>Cryptosporidium</taxon>
    </lineage>
</organism>
<dbReference type="STRING" id="441375.B6ACF1"/>
<dbReference type="SUPFAM" id="SSF158230">
    <property type="entry name" value="PRP4-like"/>
    <property type="match status" value="1"/>
</dbReference>
<dbReference type="eggNOG" id="KOG2808">
    <property type="taxonomic scope" value="Eukaryota"/>
</dbReference>
<dbReference type="Gene3D" id="1.20.940.10">
    <property type="entry name" value="Functional domain of the splicing factor Prp18"/>
    <property type="match status" value="1"/>
</dbReference>
<evidence type="ECO:0000256" key="3">
    <source>
        <dbReference type="ARBA" id="ARBA00018242"/>
    </source>
</evidence>
<feature type="coiled-coil region" evidence="8">
    <location>
        <begin position="152"/>
        <end position="204"/>
    </location>
</feature>
<evidence type="ECO:0000256" key="4">
    <source>
        <dbReference type="ARBA" id="ARBA00022664"/>
    </source>
</evidence>
<dbReference type="InterPro" id="IPR039979">
    <property type="entry name" value="PRPF18"/>
</dbReference>
<feature type="domain" description="Pre-mRNA processing factor 4 (PRP4)-like" evidence="9">
    <location>
        <begin position="87"/>
        <end position="136"/>
    </location>
</feature>
<keyword evidence="7" id="KW-0539">Nucleus</keyword>
<dbReference type="OrthoDB" id="10261918at2759"/>
<evidence type="ECO:0000256" key="8">
    <source>
        <dbReference type="SAM" id="Coils"/>
    </source>
</evidence>
<dbReference type="OMA" id="SFAQVRW"/>
<evidence type="ECO:0000313" key="10">
    <source>
        <dbReference type="EMBL" id="EEA06207.1"/>
    </source>
</evidence>
<dbReference type="GO" id="GO:0071021">
    <property type="term" value="C:U2-type post-spliceosomal complex"/>
    <property type="evidence" value="ECO:0007669"/>
    <property type="project" value="TreeGrafter"/>
</dbReference>
<comment type="similarity">
    <text evidence="2">Belongs to the PRP18 family.</text>
</comment>
<evidence type="ECO:0000256" key="5">
    <source>
        <dbReference type="ARBA" id="ARBA00022728"/>
    </source>
</evidence>
<dbReference type="Pfam" id="PF08799">
    <property type="entry name" value="PRP4"/>
    <property type="match status" value="1"/>
</dbReference>
<accession>B6ACF1</accession>
<keyword evidence="8" id="KW-0175">Coiled coil</keyword>
<dbReference type="Gene3D" id="4.10.280.110">
    <property type="entry name" value="Pre-mRNA processing factor 4 domain"/>
    <property type="match status" value="1"/>
</dbReference>
<dbReference type="InterPro" id="IPR036285">
    <property type="entry name" value="PRP4-like_sf"/>
</dbReference>
<evidence type="ECO:0000313" key="11">
    <source>
        <dbReference type="Proteomes" id="UP000001460"/>
    </source>
</evidence>
<gene>
    <name evidence="10" type="ORF">CMU_019640</name>
</gene>
<keyword evidence="6" id="KW-0508">mRNA splicing</keyword>
<keyword evidence="5" id="KW-0747">Spliceosome</keyword>
<proteinExistence type="inferred from homology"/>
<dbReference type="PANTHER" id="PTHR13007:SF19">
    <property type="entry name" value="PRE-MRNA-SPLICING FACTOR 18"/>
    <property type="match status" value="1"/>
</dbReference>
<evidence type="ECO:0000256" key="7">
    <source>
        <dbReference type="ARBA" id="ARBA00023242"/>
    </source>
</evidence>
<dbReference type="EMBL" id="DS989728">
    <property type="protein sequence ID" value="EEA06207.1"/>
    <property type="molecule type" value="Genomic_DNA"/>
</dbReference>
<reference evidence="10" key="1">
    <citation type="submission" date="2008-06" db="EMBL/GenBank/DDBJ databases">
        <authorList>
            <person name="Lorenzi H."/>
            <person name="Inman J."/>
            <person name="Miller J."/>
            <person name="Schobel S."/>
            <person name="Amedeo P."/>
            <person name="Caler E.V."/>
            <person name="da Silva J."/>
        </authorList>
    </citation>
    <scope>NUCLEOTIDE SEQUENCE [LARGE SCALE GENOMIC DNA]</scope>
    <source>
        <strain evidence="10">RN66</strain>
    </source>
</reference>
<dbReference type="GeneID" id="6995493"/>
<sequence>MDNLEALIHSKKKEISDKLGKKSWISRGKLRKIEEEELLKKQKEIDAKRKLSDDIEDEISIEVKERKKDNEYLDVLDEYNKTTKTIPSKFDVIYHLRLLNEPATLFGESDEARYNRLRKAELRGQANIELKIGQQNTYLEGLGTRMPLYSVNNDKEEEISIVSEDIKQENNESKGEFVLRWISIQLEELKKQLKNRSIEEAESNKGKQESAQYYQTERDLKPLIRLLRSESQMDKEVLDKLYEIVQYCCSREYIKAHDKYIELAIGNAPWPMGVTMVGIHERASRTKIFSSHIAHVLNDETTRKYIQMFKRLITHCQRQRPTDPSKMVLIGKFEHKLNK</sequence>
<dbReference type="Pfam" id="PF02840">
    <property type="entry name" value="Prp18"/>
    <property type="match status" value="1"/>
</dbReference>
<dbReference type="GO" id="GO:0000350">
    <property type="term" value="P:generation of catalytic spliceosome for second transesterification step"/>
    <property type="evidence" value="ECO:0007669"/>
    <property type="project" value="TreeGrafter"/>
</dbReference>
<evidence type="ECO:0000259" key="9">
    <source>
        <dbReference type="SMART" id="SM00500"/>
    </source>
</evidence>
<dbReference type="SMART" id="SM00500">
    <property type="entry name" value="SFM"/>
    <property type="match status" value="1"/>
</dbReference>
<dbReference type="SUPFAM" id="SSF47938">
    <property type="entry name" value="Functional domain of the splicing factor Prp18"/>
    <property type="match status" value="1"/>
</dbReference>
<comment type="subcellular location">
    <subcellularLocation>
        <location evidence="1">Nucleus</location>
    </subcellularLocation>
</comment>
<name>B6ACF1_CRYMR</name>
<dbReference type="VEuPathDB" id="CryptoDB:CMU_019640"/>
<dbReference type="AlphaFoldDB" id="B6ACF1"/>
<dbReference type="InterPro" id="IPR014906">
    <property type="entry name" value="PRP4-like"/>
</dbReference>